<sequence length="159" mass="17227">MRAKITPKFRRPAVPPATFVPPPPALSGQEKLVIRQTAYVEALHQGWFATALEQTKSVFTLASAGVGLALTLLFSANKEIRTWIPGWLLASAILFGLATAACIWVFHANGKLALKLICEEDHQAANGLVQRMHLVSLICFFLGIAFLLAAGLAFILFGK</sequence>
<reference evidence="2" key="1">
    <citation type="submission" date="2022-10" db="EMBL/GenBank/DDBJ databases">
        <title>Characterization and whole genome sequencing of a new Roseateles species, isolated from fresh water.</title>
        <authorList>
            <person name="Guliayeva D.Y."/>
            <person name="Akhremchuk A.E."/>
            <person name="Sikolenko M.A."/>
            <person name="Valentovich L.N."/>
            <person name="Sidarenka A.V."/>
        </authorList>
    </citation>
    <scope>NUCLEOTIDE SEQUENCE</scope>
    <source>
        <strain evidence="2">BIM B-1768</strain>
    </source>
</reference>
<evidence type="ECO:0000313" key="2">
    <source>
        <dbReference type="EMBL" id="UXH80670.1"/>
    </source>
</evidence>
<keyword evidence="1" id="KW-1133">Transmembrane helix</keyword>
<feature type="transmembrane region" description="Helical" evidence="1">
    <location>
        <begin position="57"/>
        <end position="75"/>
    </location>
</feature>
<keyword evidence="3" id="KW-1185">Reference proteome</keyword>
<accession>A0ABY6B878</accession>
<keyword evidence="1" id="KW-0472">Membrane</keyword>
<feature type="transmembrane region" description="Helical" evidence="1">
    <location>
        <begin position="87"/>
        <end position="106"/>
    </location>
</feature>
<protein>
    <recommendedName>
        <fullName evidence="4">DUF202 domain-containing protein</fullName>
    </recommendedName>
</protein>
<dbReference type="RefSeq" id="WP_261760487.1">
    <property type="nucleotide sequence ID" value="NZ_CP104562.2"/>
</dbReference>
<evidence type="ECO:0000256" key="1">
    <source>
        <dbReference type="SAM" id="Phobius"/>
    </source>
</evidence>
<dbReference type="Proteomes" id="UP001064933">
    <property type="component" value="Chromosome"/>
</dbReference>
<dbReference type="EMBL" id="CP104562">
    <property type="protein sequence ID" value="UXH80670.1"/>
    <property type="molecule type" value="Genomic_DNA"/>
</dbReference>
<name>A0ABY6B878_9BURK</name>
<evidence type="ECO:0000313" key="3">
    <source>
        <dbReference type="Proteomes" id="UP001064933"/>
    </source>
</evidence>
<evidence type="ECO:0008006" key="4">
    <source>
        <dbReference type="Google" id="ProtNLM"/>
    </source>
</evidence>
<organism evidence="2 3">
    <name type="scientific">Roseateles amylovorans</name>
    <dbReference type="NCBI Taxonomy" id="2978473"/>
    <lineage>
        <taxon>Bacteria</taxon>
        <taxon>Pseudomonadati</taxon>
        <taxon>Pseudomonadota</taxon>
        <taxon>Betaproteobacteria</taxon>
        <taxon>Burkholderiales</taxon>
        <taxon>Sphaerotilaceae</taxon>
        <taxon>Roseateles</taxon>
    </lineage>
</organism>
<proteinExistence type="predicted"/>
<keyword evidence="1" id="KW-0812">Transmembrane</keyword>
<gene>
    <name evidence="2" type="ORF">N4261_12655</name>
</gene>
<feature type="transmembrane region" description="Helical" evidence="1">
    <location>
        <begin position="134"/>
        <end position="157"/>
    </location>
</feature>